<gene>
    <name evidence="1" type="ORF">METZ01_LOCUS450788</name>
</gene>
<dbReference type="EMBL" id="UINC01185957">
    <property type="protein sequence ID" value="SVD97934.1"/>
    <property type="molecule type" value="Genomic_DNA"/>
</dbReference>
<reference evidence="1" key="1">
    <citation type="submission" date="2018-05" db="EMBL/GenBank/DDBJ databases">
        <authorList>
            <person name="Lanie J.A."/>
            <person name="Ng W.-L."/>
            <person name="Kazmierczak K.M."/>
            <person name="Andrzejewski T.M."/>
            <person name="Davidsen T.M."/>
            <person name="Wayne K.J."/>
            <person name="Tettelin H."/>
            <person name="Glass J.I."/>
            <person name="Rusch D."/>
            <person name="Podicherti R."/>
            <person name="Tsui H.-C.T."/>
            <person name="Winkler M.E."/>
        </authorList>
    </citation>
    <scope>NUCLEOTIDE SEQUENCE</scope>
</reference>
<accession>A0A382ZR15</accession>
<proteinExistence type="predicted"/>
<organism evidence="1">
    <name type="scientific">marine metagenome</name>
    <dbReference type="NCBI Taxonomy" id="408172"/>
    <lineage>
        <taxon>unclassified sequences</taxon>
        <taxon>metagenomes</taxon>
        <taxon>ecological metagenomes</taxon>
    </lineage>
</organism>
<dbReference type="AlphaFoldDB" id="A0A382ZR15"/>
<name>A0A382ZR15_9ZZZZ</name>
<sequence>MPTTTALLLAKMPEETNGIPPLIVAGSMLTPKTFEKFLMSSSSASG</sequence>
<evidence type="ECO:0000313" key="1">
    <source>
        <dbReference type="EMBL" id="SVD97934.1"/>
    </source>
</evidence>
<protein>
    <submittedName>
        <fullName evidence="1">Uncharacterized protein</fullName>
    </submittedName>
</protein>